<keyword evidence="5 8" id="KW-1133">Transmembrane helix</keyword>
<feature type="compositionally biased region" description="Polar residues" evidence="7">
    <location>
        <begin position="1"/>
        <end position="26"/>
    </location>
</feature>
<dbReference type="PROSITE" id="PS50261">
    <property type="entry name" value="G_PROTEIN_RECEP_F2_4"/>
    <property type="match status" value="1"/>
</dbReference>
<keyword evidence="6 8" id="KW-0472">Membrane</keyword>
<evidence type="ECO:0000256" key="6">
    <source>
        <dbReference type="ARBA" id="ARBA00023136"/>
    </source>
</evidence>
<dbReference type="GO" id="GO:0016020">
    <property type="term" value="C:membrane"/>
    <property type="evidence" value="ECO:0007669"/>
    <property type="project" value="UniProtKB-SubCell"/>
</dbReference>
<evidence type="ECO:0000313" key="11">
    <source>
        <dbReference type="Proteomes" id="UP000283509"/>
    </source>
</evidence>
<dbReference type="InterPro" id="IPR023311">
    <property type="entry name" value="Methusela_ecto_dom_2"/>
</dbReference>
<gene>
    <name evidence="10" type="ORF">C7M84_019068</name>
</gene>
<organism evidence="10 11">
    <name type="scientific">Penaeus vannamei</name>
    <name type="common">Whiteleg shrimp</name>
    <name type="synonym">Litopenaeus vannamei</name>
    <dbReference type="NCBI Taxonomy" id="6689"/>
    <lineage>
        <taxon>Eukaryota</taxon>
        <taxon>Metazoa</taxon>
        <taxon>Ecdysozoa</taxon>
        <taxon>Arthropoda</taxon>
        <taxon>Crustacea</taxon>
        <taxon>Multicrustacea</taxon>
        <taxon>Malacostraca</taxon>
        <taxon>Eumalacostraca</taxon>
        <taxon>Eucarida</taxon>
        <taxon>Decapoda</taxon>
        <taxon>Dendrobranchiata</taxon>
        <taxon>Penaeoidea</taxon>
        <taxon>Penaeidae</taxon>
        <taxon>Penaeus</taxon>
    </lineage>
</organism>
<dbReference type="GO" id="GO:0007166">
    <property type="term" value="P:cell surface receptor signaling pathway"/>
    <property type="evidence" value="ECO:0007669"/>
    <property type="project" value="InterPro"/>
</dbReference>
<proteinExistence type="inferred from homology"/>
<keyword evidence="4" id="KW-0732">Signal</keyword>
<feature type="transmembrane region" description="Helical" evidence="8">
    <location>
        <begin position="428"/>
        <end position="451"/>
    </location>
</feature>
<accession>A0A3R7P7F7</accession>
<reference evidence="10 11" key="2">
    <citation type="submission" date="2019-01" db="EMBL/GenBank/DDBJ databases">
        <title>The decoding of complex shrimp genome reveals the adaptation for benthos swimmer, frequently molting mechanism and breeding impact on genome.</title>
        <authorList>
            <person name="Sun Y."/>
            <person name="Gao Y."/>
            <person name="Yu Y."/>
        </authorList>
    </citation>
    <scope>NUCLEOTIDE SEQUENCE [LARGE SCALE GENOMIC DNA]</scope>
    <source>
        <tissue evidence="10">Muscle</tissue>
    </source>
</reference>
<feature type="domain" description="G-protein coupled receptors family 2 profile 2" evidence="9">
    <location>
        <begin position="426"/>
        <end position="697"/>
    </location>
</feature>
<evidence type="ECO:0000256" key="8">
    <source>
        <dbReference type="SAM" id="Phobius"/>
    </source>
</evidence>
<dbReference type="InterPro" id="IPR017981">
    <property type="entry name" value="GPCR_2-like_7TM"/>
</dbReference>
<feature type="region of interest" description="Disordered" evidence="7">
    <location>
        <begin position="1"/>
        <end position="27"/>
    </location>
</feature>
<sequence>AADATEATSESGASTPRGPPSTTDSEPLTVVRKCCPDLHVWDLASSTCQISQDLQFIVPTFAMDIYGIYTEANLTRDQLQLRTGKVTCSSPWQLEETTNTFKVLETGQLWVVDFEAYYELDMYCLETFAENASAPASPHWLGAAVCHTQTPIEPFDASKITVRKCCLHNQVYTADSSCIPRANVTSEDWRVPLRPAGAAAGELAHVDVRQQPYADTHEVVASFQVCKRDEMGIEVHDFHVIEQTGKLYIPQLLREFSHDEYCIEDFFTDDVSIPTAYICVSEAERQQLHLSETPGCDSGSCVRKCCPFGKILDSMGRKCVDARDTYFNVTVKMEDGSQRLLSDIEFLTEYPDCKLQLTYEEEDVQLLQGMNLSYVSYSQEECDPRIENIIPQDNYCIDQVLYPSGMVKQGAAFCILEEPTAEKSDVRIIYSVFLGISDLFILISFIVYLTVPDQNKRGLNKNVKLAHSVLGRILLCFLFSMFFAYLFLIIINLFSDPIYLASKSACIGVGVCLYMFFMATFFWLNVLCFEIWWKCSRQESSSGRRWVWYQVYAWFGPITFGAISLIMDLTPSINSCYIKPNFGKYSCFFSDTLTHSNGAKWAYFFGPVAALLMADLIFFLLTVRSLLVTVQQSHKGTAQKQAKQRLKLCFKLFLVMGISWFAEIIAYQFGPSSFGYISNIFNCSQGFIVFLIFILKPKIMEAVRARLCGCCGDPKPAKLRGMLPFTSMVLTNSATTDEFSLSNQQLSLARSNVHNQISTISNSSNDMVVPPMSHHLPKHLPLSLCQPTELHAKIHNRPSSEFPSEGELRASSERSNSRDSSPSSSRPSTPRTTSTRGSLSASCKSMDEVTC</sequence>
<evidence type="ECO:0000256" key="7">
    <source>
        <dbReference type="SAM" id="MobiDB-lite"/>
    </source>
</evidence>
<dbReference type="InterPro" id="IPR052808">
    <property type="entry name" value="GPCR_Mth-like"/>
</dbReference>
<feature type="compositionally biased region" description="Low complexity" evidence="7">
    <location>
        <begin position="818"/>
        <end position="840"/>
    </location>
</feature>
<keyword evidence="10" id="KW-0675">Receptor</keyword>
<feature type="transmembrane region" description="Helical" evidence="8">
    <location>
        <begin position="547"/>
        <end position="567"/>
    </location>
</feature>
<evidence type="ECO:0000259" key="9">
    <source>
        <dbReference type="PROSITE" id="PS50261"/>
    </source>
</evidence>
<evidence type="ECO:0000256" key="5">
    <source>
        <dbReference type="ARBA" id="ARBA00022989"/>
    </source>
</evidence>
<evidence type="ECO:0000313" key="10">
    <source>
        <dbReference type="EMBL" id="ROT63067.1"/>
    </source>
</evidence>
<dbReference type="Pfam" id="PF00002">
    <property type="entry name" value="7tm_2"/>
    <property type="match status" value="1"/>
</dbReference>
<keyword evidence="3 8" id="KW-0812">Transmembrane</keyword>
<dbReference type="OrthoDB" id="6134459at2759"/>
<dbReference type="GO" id="GO:0004930">
    <property type="term" value="F:G protein-coupled receptor activity"/>
    <property type="evidence" value="ECO:0007669"/>
    <property type="project" value="InterPro"/>
</dbReference>
<dbReference type="EMBL" id="QCYY01003500">
    <property type="protein sequence ID" value="ROT63067.1"/>
    <property type="molecule type" value="Genomic_DNA"/>
</dbReference>
<evidence type="ECO:0000256" key="2">
    <source>
        <dbReference type="ARBA" id="ARBA00008979"/>
    </source>
</evidence>
<dbReference type="InterPro" id="IPR000832">
    <property type="entry name" value="GPCR_2_secretin-like"/>
</dbReference>
<dbReference type="PANTHER" id="PTHR46953">
    <property type="entry name" value="G-PROTEIN COUPLED RECEPTOR MTH-LIKE 1-RELATED"/>
    <property type="match status" value="1"/>
</dbReference>
<dbReference type="PANTHER" id="PTHR46953:SF1">
    <property type="entry name" value="G-PROTEIN COUPLED RECEPTOR MTH-LIKE 1-RELATED"/>
    <property type="match status" value="1"/>
</dbReference>
<keyword evidence="11" id="KW-1185">Reference proteome</keyword>
<feature type="compositionally biased region" description="Basic and acidic residues" evidence="7">
    <location>
        <begin position="806"/>
        <end position="817"/>
    </location>
</feature>
<feature type="region of interest" description="Disordered" evidence="7">
    <location>
        <begin position="796"/>
        <end position="851"/>
    </location>
</feature>
<feature type="transmembrane region" description="Helical" evidence="8">
    <location>
        <begin position="648"/>
        <end position="670"/>
    </location>
</feature>
<evidence type="ECO:0000256" key="1">
    <source>
        <dbReference type="ARBA" id="ARBA00004141"/>
    </source>
</evidence>
<dbReference type="Proteomes" id="UP000283509">
    <property type="component" value="Unassembled WGS sequence"/>
</dbReference>
<feature type="transmembrane region" description="Helical" evidence="8">
    <location>
        <begin position="472"/>
        <end position="495"/>
    </location>
</feature>
<dbReference type="CDD" id="cd15039">
    <property type="entry name" value="7tmB3_Methuselah-like"/>
    <property type="match status" value="1"/>
</dbReference>
<protein>
    <submittedName>
        <fullName evidence="10">Putative G-protein coupled receptor Mth-like 1</fullName>
    </submittedName>
</protein>
<feature type="transmembrane region" description="Helical" evidence="8">
    <location>
        <begin position="601"/>
        <end position="627"/>
    </location>
</feature>
<dbReference type="Gene3D" id="2.170.180.11">
    <property type="entry name" value="Methuselah ectodomain, domain 2"/>
    <property type="match status" value="1"/>
</dbReference>
<name>A0A3R7P7F7_PENVA</name>
<feature type="transmembrane region" description="Helical" evidence="8">
    <location>
        <begin position="507"/>
        <end position="526"/>
    </location>
</feature>
<reference evidence="10 11" key="1">
    <citation type="submission" date="2018-04" db="EMBL/GenBank/DDBJ databases">
        <authorList>
            <person name="Zhang X."/>
            <person name="Yuan J."/>
            <person name="Li F."/>
            <person name="Xiang J."/>
        </authorList>
    </citation>
    <scope>NUCLEOTIDE SEQUENCE [LARGE SCALE GENOMIC DNA]</scope>
    <source>
        <tissue evidence="10">Muscle</tissue>
    </source>
</reference>
<evidence type="ECO:0000256" key="3">
    <source>
        <dbReference type="ARBA" id="ARBA00022692"/>
    </source>
</evidence>
<dbReference type="Gene3D" id="1.20.1070.10">
    <property type="entry name" value="Rhodopsin 7-helix transmembrane proteins"/>
    <property type="match status" value="1"/>
</dbReference>
<dbReference type="AlphaFoldDB" id="A0A3R7P7F7"/>
<evidence type="ECO:0000256" key="4">
    <source>
        <dbReference type="ARBA" id="ARBA00022729"/>
    </source>
</evidence>
<feature type="transmembrane region" description="Helical" evidence="8">
    <location>
        <begin position="676"/>
        <end position="695"/>
    </location>
</feature>
<comment type="subcellular location">
    <subcellularLocation>
        <location evidence="1">Membrane</location>
        <topology evidence="1">Multi-pass membrane protein</topology>
    </subcellularLocation>
</comment>
<comment type="caution">
    <text evidence="10">The sequence shown here is derived from an EMBL/GenBank/DDBJ whole genome shotgun (WGS) entry which is preliminary data.</text>
</comment>
<feature type="non-terminal residue" evidence="10">
    <location>
        <position position="1"/>
    </location>
</feature>
<comment type="similarity">
    <text evidence="2">Belongs to the G-protein coupled receptor 2 family. Mth subfamily.</text>
</comment>